<dbReference type="EMBL" id="AAQR03161218">
    <property type="status" value="NOT_ANNOTATED_CDS"/>
    <property type="molecule type" value="Genomic_DNA"/>
</dbReference>
<dbReference type="PANTHER" id="PTHR36866:SF1">
    <property type="entry name" value="GENE 1043-RELATED"/>
    <property type="match status" value="1"/>
</dbReference>
<evidence type="ECO:0000256" key="1">
    <source>
        <dbReference type="SAM" id="Coils"/>
    </source>
</evidence>
<dbReference type="InterPro" id="IPR032771">
    <property type="entry name" value="DUF4527"/>
</dbReference>
<proteinExistence type="predicted"/>
<protein>
    <submittedName>
        <fullName evidence="2">Uncharacterized protein</fullName>
    </submittedName>
</protein>
<dbReference type="AlphaFoldDB" id="H0WGP7"/>
<reference evidence="2" key="3">
    <citation type="submission" date="2025-09" db="UniProtKB">
        <authorList>
            <consortium name="Ensembl"/>
        </authorList>
    </citation>
    <scope>IDENTIFICATION</scope>
</reference>
<name>H0WGP7_OTOGA</name>
<dbReference type="PANTHER" id="PTHR36866">
    <property type="entry name" value="CHROMOSOME 4 OPEN READING FRAME 50"/>
    <property type="match status" value="1"/>
</dbReference>
<sequence length="277" mass="30851">QPQHSETEAPEEDLRLRARRLHHQVLTLQCQLRDQAAAHRELQVSRDQALHLQEELKGKLEELQKKQHEAHLAVTPLKAKIASLVQKCRERNGLITHLLQELYRHRPANLLLSELVQGMVNDVALAEYAATFLAPGVPETSYHLDMESERTAVLRAQRYLLNPGGDSVLQSSLCPESWPVSEAEYPGQTAHVDSLKLPLPLGLMRDPGPCLEAVTVEPGPPAQQLHEEGGMPCPDPQAVGHPAPAELLSPVRILAFHQELRQSICSHFQVNKSPLEL</sequence>
<dbReference type="Pfam" id="PF15030">
    <property type="entry name" value="DUF4527"/>
    <property type="match status" value="1"/>
</dbReference>
<evidence type="ECO:0000313" key="3">
    <source>
        <dbReference type="Proteomes" id="UP000005225"/>
    </source>
</evidence>
<evidence type="ECO:0000313" key="2">
    <source>
        <dbReference type="Ensembl" id="ENSOGAP00000000506.2"/>
    </source>
</evidence>
<dbReference type="eggNOG" id="ENOG502S96Q">
    <property type="taxonomic scope" value="Eukaryota"/>
</dbReference>
<reference evidence="3" key="1">
    <citation type="submission" date="2011-03" db="EMBL/GenBank/DDBJ databases">
        <title>Version 3 of the genome sequence of Otolemur garnettii (Bushbaby).</title>
        <authorList>
            <consortium name="The Broad Institute Genome Sequencing Platform"/>
            <person name="Di Palma F."/>
            <person name="Johnson J."/>
            <person name="Lander E.S."/>
            <person name="Lindblad-Toh K."/>
            <person name="Jaffe D.B."/>
            <person name="Gnerre S."/>
            <person name="MacCallum I."/>
            <person name="Przybylski D."/>
            <person name="Ribeiro F.J."/>
            <person name="Burton J.N."/>
            <person name="Walker B.J."/>
            <person name="Sharpe T."/>
            <person name="Hall G."/>
        </authorList>
    </citation>
    <scope>NUCLEOTIDE SEQUENCE [LARGE SCALE GENOMIC DNA]</scope>
</reference>
<feature type="coiled-coil region" evidence="1">
    <location>
        <begin position="46"/>
        <end position="73"/>
    </location>
</feature>
<dbReference type="Proteomes" id="UP000005225">
    <property type="component" value="Unassembled WGS sequence"/>
</dbReference>
<reference evidence="2" key="2">
    <citation type="submission" date="2025-08" db="UniProtKB">
        <authorList>
            <consortium name="Ensembl"/>
        </authorList>
    </citation>
    <scope>IDENTIFICATION</scope>
</reference>
<dbReference type="InParanoid" id="H0WGP7"/>
<dbReference type="HOGENOM" id="CLU_1024990_0_0_1"/>
<dbReference type="OMA" id="HSESWPI"/>
<dbReference type="Ensembl" id="ENSOGAT00000000566.2">
    <property type="protein sequence ID" value="ENSOGAP00000000506.2"/>
    <property type="gene ID" value="ENSOGAG00000000566.2"/>
</dbReference>
<keyword evidence="3" id="KW-1185">Reference proteome</keyword>
<dbReference type="STRING" id="30611.ENSOGAP00000000506"/>
<keyword evidence="1" id="KW-0175">Coiled coil</keyword>
<accession>H0WGP7</accession>
<dbReference type="GeneTree" id="ENSGT00390000003220"/>
<organism evidence="2 3">
    <name type="scientific">Otolemur garnettii</name>
    <name type="common">Small-eared galago</name>
    <name type="synonym">Garnett's greater bushbaby</name>
    <dbReference type="NCBI Taxonomy" id="30611"/>
    <lineage>
        <taxon>Eukaryota</taxon>
        <taxon>Metazoa</taxon>
        <taxon>Chordata</taxon>
        <taxon>Craniata</taxon>
        <taxon>Vertebrata</taxon>
        <taxon>Euteleostomi</taxon>
        <taxon>Mammalia</taxon>
        <taxon>Eutheria</taxon>
        <taxon>Euarchontoglires</taxon>
        <taxon>Primates</taxon>
        <taxon>Strepsirrhini</taxon>
        <taxon>Lorisiformes</taxon>
        <taxon>Galagidae</taxon>
        <taxon>Otolemur</taxon>
    </lineage>
</organism>